<evidence type="ECO:0000313" key="1">
    <source>
        <dbReference type="EMBL" id="MCX2725847.1"/>
    </source>
</evidence>
<evidence type="ECO:0000313" key="2">
    <source>
        <dbReference type="Proteomes" id="UP001300261"/>
    </source>
</evidence>
<evidence type="ECO:0008006" key="3">
    <source>
        <dbReference type="Google" id="ProtNLM"/>
    </source>
</evidence>
<dbReference type="RefSeq" id="WP_265966996.1">
    <property type="nucleotide sequence ID" value="NZ_JAPEVI010000003.1"/>
</dbReference>
<dbReference type="EMBL" id="JAPEVI010000003">
    <property type="protein sequence ID" value="MCX2725847.1"/>
    <property type="molecule type" value="Genomic_DNA"/>
</dbReference>
<reference evidence="1 2" key="1">
    <citation type="journal article" date="2016" name="Int. J. Syst. Evol. Microbiol.">
        <title>Labrenzia salina sp. nov., isolated from the rhizosphere of the halophyte Arthrocnemum macrostachyum.</title>
        <authorList>
            <person name="Camacho M."/>
            <person name="Redondo-Gomez S."/>
            <person name="Rodriguez-Llorente I."/>
            <person name="Rohde M."/>
            <person name="Sproer C."/>
            <person name="Schumann P."/>
            <person name="Klenk H.P."/>
            <person name="Montero-Calasanz M.D.C."/>
        </authorList>
    </citation>
    <scope>NUCLEOTIDE SEQUENCE [LARGE SCALE GENOMIC DNA]</scope>
    <source>
        <strain evidence="1 2">DSM 29163</strain>
    </source>
</reference>
<protein>
    <recommendedName>
        <fullName evidence="3">DUF4304 domain-containing protein</fullName>
    </recommendedName>
</protein>
<proteinExistence type="predicted"/>
<organism evidence="1 2">
    <name type="scientific">Roseibium salinum</name>
    <dbReference type="NCBI Taxonomy" id="1604349"/>
    <lineage>
        <taxon>Bacteria</taxon>
        <taxon>Pseudomonadati</taxon>
        <taxon>Pseudomonadota</taxon>
        <taxon>Alphaproteobacteria</taxon>
        <taxon>Hyphomicrobiales</taxon>
        <taxon>Stappiaceae</taxon>
        <taxon>Roseibium</taxon>
    </lineage>
</organism>
<comment type="caution">
    <text evidence="1">The sequence shown here is derived from an EMBL/GenBank/DDBJ whole genome shotgun (WGS) entry which is preliminary data.</text>
</comment>
<name>A0ABT3R949_9HYPH</name>
<sequence length="197" mass="22497">MQKSLRTHRRGTGWRCIQGVLFREHQGWFFESWMHVPPKGSIGWQFNAKPMAIDPILWRLVGHEEWNEQPLSWRILGSVCAPLVVTKIFPEVSTDPDVEAIRLIEWSNQQLEAFMRNATLQEFVALLEKIEKPPRGHAITRIATYILMGDEMTALKLSADAAAKGENGGMRFYGHGGPKTFFEGAVSWLKTRNTLLH</sequence>
<gene>
    <name evidence="1" type="ORF">ON753_26410</name>
</gene>
<keyword evidence="2" id="KW-1185">Reference proteome</keyword>
<dbReference type="Proteomes" id="UP001300261">
    <property type="component" value="Unassembled WGS sequence"/>
</dbReference>
<accession>A0ABT3R949</accession>